<dbReference type="Proteomes" id="UP000830236">
    <property type="component" value="Chromosome"/>
</dbReference>
<organism evidence="1 2">
    <name type="scientific">Actinomyces graevenitzii</name>
    <dbReference type="NCBI Taxonomy" id="55565"/>
    <lineage>
        <taxon>Bacteria</taxon>
        <taxon>Bacillati</taxon>
        <taxon>Actinomycetota</taxon>
        <taxon>Actinomycetes</taxon>
        <taxon>Actinomycetales</taxon>
        <taxon>Actinomycetaceae</taxon>
        <taxon>Actinomyces</taxon>
    </lineage>
</organism>
<sequence length="205" mass="23995">MNEYVAQLERELALIERGFKEEQRRAQADYHSFDREEAKALAHLAYRSQVYQVRMYAVFLLGHLSQEEEILNFLRDEVSKDDNWRVQEVLAKAVDEFCATRGYEQALGVIDEWLNDSRPHVRRAVTEGLRIWTSRPYFRDNPCEAIERLSRLRSDSSEYVRKSVGNALRDISKKFPDLVAAQLGTWSLQSREVKQVHSLASKFIK</sequence>
<dbReference type="SUPFAM" id="SSF48371">
    <property type="entry name" value="ARM repeat"/>
    <property type="match status" value="1"/>
</dbReference>
<dbReference type="Gene3D" id="1.25.40.290">
    <property type="entry name" value="ARM repeat domains"/>
    <property type="match status" value="1"/>
</dbReference>
<evidence type="ECO:0000313" key="1">
    <source>
        <dbReference type="EMBL" id="UQF79316.1"/>
    </source>
</evidence>
<evidence type="ECO:0000313" key="2">
    <source>
        <dbReference type="Proteomes" id="UP000830236"/>
    </source>
</evidence>
<dbReference type="KEGG" id="agh:M3I41_06925"/>
<gene>
    <name evidence="1" type="ORF">M3I41_06925</name>
</gene>
<dbReference type="AlphaFoldDB" id="A0A9E7AGU0"/>
<dbReference type="EMBL" id="CP097095">
    <property type="protein sequence ID" value="UQF79316.1"/>
    <property type="molecule type" value="Genomic_DNA"/>
</dbReference>
<dbReference type="Pfam" id="PF08713">
    <property type="entry name" value="DNA_alkylation"/>
    <property type="match status" value="1"/>
</dbReference>
<accession>A0A9E7AGU0</accession>
<reference evidence="1" key="1">
    <citation type="submission" date="2022-05" db="EMBL/GenBank/DDBJ databases">
        <title>Using nanopore sequencing to obtain complete genomes from saliva samples.</title>
        <authorList>
            <person name="Baker J.L."/>
        </authorList>
    </citation>
    <scope>NUCLEOTIDE SEQUENCE</scope>
    <source>
        <strain evidence="1">JCVI-JB-Ag32</strain>
    </source>
</reference>
<dbReference type="Gene3D" id="1.10.1240.70">
    <property type="match status" value="1"/>
</dbReference>
<protein>
    <submittedName>
        <fullName evidence="1">DNA alkylation repair protein</fullName>
    </submittedName>
</protein>
<dbReference type="InterPro" id="IPR016024">
    <property type="entry name" value="ARM-type_fold"/>
</dbReference>
<proteinExistence type="predicted"/>
<name>A0A9E7AGU0_9ACTO</name>
<dbReference type="InterPro" id="IPR014825">
    <property type="entry name" value="DNA_alkylation"/>
</dbReference>